<name>A0A149V5R6_9PROT</name>
<evidence type="ECO:0000313" key="3">
    <source>
        <dbReference type="Proteomes" id="UP000075538"/>
    </source>
</evidence>
<sequence length="247" mass="27194">MARSAAGMALRQQISIMTTRAMTSPEIRARVADKCRELRDAEIKSGRASVVYQTRTDGHVNRPEESVSLQNGRVTYIFSYIAQAAQAALDWCRAHSPVRSGSYREGWVVRVDGALWTRQIAAIPPGSRVEVVNTMPYSRKIEVGGQRTSVPPGIVEAARGAIQRQVPAITAGVEYIRLTSGQDARGGALPYVLKAQGVASGLTYDKKSKKWGRKHKARKTRRADRAAGQQMTYPALVLTEGDTQWQR</sequence>
<reference evidence="2 3" key="1">
    <citation type="submission" date="2015-06" db="EMBL/GenBank/DDBJ databases">
        <title>Improved classification and identification of acetic acid bacteria using matrix-assisted laser desorption/ionization time-of-flight mass spectrometry; Gluconobacter nephelii and Gluconobacter uchimurae are later heterotypic synonyms of Gluconobacter japonicus and Gluconobacter oxydans, respectively.</title>
        <authorList>
            <person name="Li L."/>
            <person name="Cleenwerck I."/>
            <person name="De Vuyst L."/>
            <person name="Vandamme P."/>
        </authorList>
    </citation>
    <scope>NUCLEOTIDE SEQUENCE [LARGE SCALE GENOMIC DNA]</scope>
    <source>
        <strain evidence="2 3">LMG 1604</strain>
    </source>
</reference>
<dbReference type="RefSeq" id="WP_061490879.1">
    <property type="nucleotide sequence ID" value="NZ_LHZZ01000516.1"/>
</dbReference>
<accession>A0A149V5R6</accession>
<protein>
    <submittedName>
        <fullName evidence="2">Uncharacterized protein</fullName>
    </submittedName>
</protein>
<feature type="compositionally biased region" description="Basic residues" evidence="1">
    <location>
        <begin position="209"/>
        <end position="222"/>
    </location>
</feature>
<evidence type="ECO:0000256" key="1">
    <source>
        <dbReference type="SAM" id="MobiDB-lite"/>
    </source>
</evidence>
<dbReference type="Proteomes" id="UP000075538">
    <property type="component" value="Unassembled WGS sequence"/>
</dbReference>
<evidence type="ECO:0000313" key="2">
    <source>
        <dbReference type="EMBL" id="KXV75557.1"/>
    </source>
</evidence>
<gene>
    <name evidence="2" type="ORF">AD953_06960</name>
</gene>
<comment type="caution">
    <text evidence="2">The sequence shown here is derived from an EMBL/GenBank/DDBJ whole genome shotgun (WGS) entry which is preliminary data.</text>
</comment>
<proteinExistence type="predicted"/>
<dbReference type="AlphaFoldDB" id="A0A149V5R6"/>
<dbReference type="PATRIC" id="fig|178901.15.peg.971"/>
<organism evidence="2 3">
    <name type="scientific">Acetobacter malorum</name>
    <dbReference type="NCBI Taxonomy" id="178901"/>
    <lineage>
        <taxon>Bacteria</taxon>
        <taxon>Pseudomonadati</taxon>
        <taxon>Pseudomonadota</taxon>
        <taxon>Alphaproteobacteria</taxon>
        <taxon>Acetobacterales</taxon>
        <taxon>Acetobacteraceae</taxon>
        <taxon>Acetobacter</taxon>
    </lineage>
</organism>
<dbReference type="EMBL" id="LHZZ01000516">
    <property type="protein sequence ID" value="KXV75557.1"/>
    <property type="molecule type" value="Genomic_DNA"/>
</dbReference>
<feature type="region of interest" description="Disordered" evidence="1">
    <location>
        <begin position="209"/>
        <end position="228"/>
    </location>
</feature>